<evidence type="ECO:0000256" key="1">
    <source>
        <dbReference type="SAM" id="MobiDB-lite"/>
    </source>
</evidence>
<evidence type="ECO:0008006" key="5">
    <source>
        <dbReference type="Google" id="ProtNLM"/>
    </source>
</evidence>
<feature type="region of interest" description="Disordered" evidence="1">
    <location>
        <begin position="28"/>
        <end position="54"/>
    </location>
</feature>
<protein>
    <recommendedName>
        <fullName evidence="5">Secreted protein/lipoprotein</fullName>
    </recommendedName>
</protein>
<gene>
    <name evidence="3" type="ORF">SAMN05421854_101451</name>
</gene>
<dbReference type="EMBL" id="FOWC01000001">
    <property type="protein sequence ID" value="SFO05469.1"/>
    <property type="molecule type" value="Genomic_DNA"/>
</dbReference>
<keyword evidence="2" id="KW-0732">Signal</keyword>
<sequence length="190" mass="19686">MTHRSTRLALAALATATGLGLSVGACSSDTGAAPATSTPTPSPAPSTTGASSADIAKQKASTAYLGMWEDVAAVATTSDWQSPRLADHATGDALSVLSRQMYADHYNGLITKGKPVNTPVVQSAEPQDAPKTVMIRDCSDATNWLKYRADNGQPADNEPGGKHLINAEVKLAVDGSWRVTRFAVEGTGTC</sequence>
<dbReference type="PROSITE" id="PS51257">
    <property type="entry name" value="PROKAR_LIPOPROTEIN"/>
    <property type="match status" value="1"/>
</dbReference>
<proteinExistence type="predicted"/>
<accession>A0A1I5E1T8</accession>
<evidence type="ECO:0000256" key="2">
    <source>
        <dbReference type="SAM" id="SignalP"/>
    </source>
</evidence>
<dbReference type="OrthoDB" id="3621142at2"/>
<organism evidence="3 4">
    <name type="scientific">Amycolatopsis rubida</name>
    <dbReference type="NCBI Taxonomy" id="112413"/>
    <lineage>
        <taxon>Bacteria</taxon>
        <taxon>Bacillati</taxon>
        <taxon>Actinomycetota</taxon>
        <taxon>Actinomycetes</taxon>
        <taxon>Pseudonocardiales</taxon>
        <taxon>Pseudonocardiaceae</taxon>
        <taxon>Amycolatopsis</taxon>
    </lineage>
</organism>
<dbReference type="Proteomes" id="UP000199137">
    <property type="component" value="Unassembled WGS sequence"/>
</dbReference>
<evidence type="ECO:0000313" key="3">
    <source>
        <dbReference type="EMBL" id="SFO05469.1"/>
    </source>
</evidence>
<dbReference type="AlphaFoldDB" id="A0A1I5E1T8"/>
<feature type="signal peptide" evidence="2">
    <location>
        <begin position="1"/>
        <end position="27"/>
    </location>
</feature>
<dbReference type="RefSeq" id="WP_093572039.1">
    <property type="nucleotide sequence ID" value="NZ_FOWC01000001.1"/>
</dbReference>
<evidence type="ECO:0000313" key="4">
    <source>
        <dbReference type="Proteomes" id="UP000199137"/>
    </source>
</evidence>
<name>A0A1I5E1T8_9PSEU</name>
<feature type="chain" id="PRO_5011762445" description="Secreted protein/lipoprotein" evidence="2">
    <location>
        <begin position="28"/>
        <end position="190"/>
    </location>
</feature>
<dbReference type="STRING" id="112413.SAMN05421854_101451"/>
<reference evidence="3 4" key="1">
    <citation type="submission" date="2016-10" db="EMBL/GenBank/DDBJ databases">
        <authorList>
            <person name="de Groot N.N."/>
        </authorList>
    </citation>
    <scope>NUCLEOTIDE SEQUENCE [LARGE SCALE GENOMIC DNA]</scope>
    <source>
        <strain evidence="3 4">DSM 44637</strain>
    </source>
</reference>